<keyword evidence="3" id="KW-1185">Reference proteome</keyword>
<feature type="region of interest" description="Disordered" evidence="1">
    <location>
        <begin position="1"/>
        <end position="79"/>
    </location>
</feature>
<protein>
    <submittedName>
        <fullName evidence="2">Uncharacterized protein</fullName>
    </submittedName>
</protein>
<dbReference type="VEuPathDB" id="FungiDB:ASPWEDRAFT_35421"/>
<sequence length="107" mass="12249">MPMPKPKIPRTIPTGHKNPFSEPTPDEHILFLPANPSSTPTPAQPPSTSPDSMRQRERERGSPPKPMIRRRQSWGEKDRRAEMRARLLAGEREVGRELEFVDVFLGR</sequence>
<name>A0A1L9S3R7_ASPWE</name>
<dbReference type="GeneID" id="63750072"/>
<organism evidence="2 3">
    <name type="scientific">Aspergillus wentii DTO 134E9</name>
    <dbReference type="NCBI Taxonomy" id="1073089"/>
    <lineage>
        <taxon>Eukaryota</taxon>
        <taxon>Fungi</taxon>
        <taxon>Dikarya</taxon>
        <taxon>Ascomycota</taxon>
        <taxon>Pezizomycotina</taxon>
        <taxon>Eurotiomycetes</taxon>
        <taxon>Eurotiomycetidae</taxon>
        <taxon>Eurotiales</taxon>
        <taxon>Aspergillaceae</taxon>
        <taxon>Aspergillus</taxon>
        <taxon>Aspergillus subgen. Cremei</taxon>
    </lineage>
</organism>
<evidence type="ECO:0000313" key="2">
    <source>
        <dbReference type="EMBL" id="OJJ41806.1"/>
    </source>
</evidence>
<evidence type="ECO:0000313" key="3">
    <source>
        <dbReference type="Proteomes" id="UP000184383"/>
    </source>
</evidence>
<dbReference type="Proteomes" id="UP000184383">
    <property type="component" value="Unassembled WGS sequence"/>
</dbReference>
<accession>A0A1L9S3R7</accession>
<dbReference type="AlphaFoldDB" id="A0A1L9S3R7"/>
<feature type="compositionally biased region" description="Basic and acidic residues" evidence="1">
    <location>
        <begin position="53"/>
        <end position="62"/>
    </location>
</feature>
<evidence type="ECO:0000256" key="1">
    <source>
        <dbReference type="SAM" id="MobiDB-lite"/>
    </source>
</evidence>
<gene>
    <name evidence="2" type="ORF">ASPWEDRAFT_35421</name>
</gene>
<proteinExistence type="predicted"/>
<dbReference type="RefSeq" id="XP_040695482.1">
    <property type="nucleotide sequence ID" value="XM_040834224.1"/>
</dbReference>
<reference evidence="3" key="1">
    <citation type="journal article" date="2017" name="Genome Biol.">
        <title>Comparative genomics reveals high biological diversity and specific adaptations in the industrially and medically important fungal genus Aspergillus.</title>
        <authorList>
            <person name="de Vries R.P."/>
            <person name="Riley R."/>
            <person name="Wiebenga A."/>
            <person name="Aguilar-Osorio G."/>
            <person name="Amillis S."/>
            <person name="Uchima C.A."/>
            <person name="Anderluh G."/>
            <person name="Asadollahi M."/>
            <person name="Askin M."/>
            <person name="Barry K."/>
            <person name="Battaglia E."/>
            <person name="Bayram O."/>
            <person name="Benocci T."/>
            <person name="Braus-Stromeyer S.A."/>
            <person name="Caldana C."/>
            <person name="Canovas D."/>
            <person name="Cerqueira G.C."/>
            <person name="Chen F."/>
            <person name="Chen W."/>
            <person name="Choi C."/>
            <person name="Clum A."/>
            <person name="Dos Santos R.A."/>
            <person name="Damasio A.R."/>
            <person name="Diallinas G."/>
            <person name="Emri T."/>
            <person name="Fekete E."/>
            <person name="Flipphi M."/>
            <person name="Freyberg S."/>
            <person name="Gallo A."/>
            <person name="Gournas C."/>
            <person name="Habgood R."/>
            <person name="Hainaut M."/>
            <person name="Harispe M.L."/>
            <person name="Henrissat B."/>
            <person name="Hilden K.S."/>
            <person name="Hope R."/>
            <person name="Hossain A."/>
            <person name="Karabika E."/>
            <person name="Karaffa L."/>
            <person name="Karanyi Z."/>
            <person name="Krasevec N."/>
            <person name="Kuo A."/>
            <person name="Kusch H."/>
            <person name="LaButti K."/>
            <person name="Lagendijk E.L."/>
            <person name="Lapidus A."/>
            <person name="Levasseur A."/>
            <person name="Lindquist E."/>
            <person name="Lipzen A."/>
            <person name="Logrieco A.F."/>
            <person name="MacCabe A."/>
            <person name="Maekelae M.R."/>
            <person name="Malavazi I."/>
            <person name="Melin P."/>
            <person name="Meyer V."/>
            <person name="Mielnichuk N."/>
            <person name="Miskei M."/>
            <person name="Molnar A.P."/>
            <person name="Mule G."/>
            <person name="Ngan C.Y."/>
            <person name="Orejas M."/>
            <person name="Orosz E."/>
            <person name="Ouedraogo J.P."/>
            <person name="Overkamp K.M."/>
            <person name="Park H.-S."/>
            <person name="Perrone G."/>
            <person name="Piumi F."/>
            <person name="Punt P.J."/>
            <person name="Ram A.F."/>
            <person name="Ramon A."/>
            <person name="Rauscher S."/>
            <person name="Record E."/>
            <person name="Riano-Pachon D.M."/>
            <person name="Robert V."/>
            <person name="Roehrig J."/>
            <person name="Ruller R."/>
            <person name="Salamov A."/>
            <person name="Salih N.S."/>
            <person name="Samson R.A."/>
            <person name="Sandor E."/>
            <person name="Sanguinetti M."/>
            <person name="Schuetze T."/>
            <person name="Sepcic K."/>
            <person name="Shelest E."/>
            <person name="Sherlock G."/>
            <person name="Sophianopoulou V."/>
            <person name="Squina F.M."/>
            <person name="Sun H."/>
            <person name="Susca A."/>
            <person name="Todd R.B."/>
            <person name="Tsang A."/>
            <person name="Unkles S.E."/>
            <person name="van de Wiele N."/>
            <person name="van Rossen-Uffink D."/>
            <person name="Oliveira J.V."/>
            <person name="Vesth T.C."/>
            <person name="Visser J."/>
            <person name="Yu J.-H."/>
            <person name="Zhou M."/>
            <person name="Andersen M.R."/>
            <person name="Archer D.B."/>
            <person name="Baker S.E."/>
            <person name="Benoit I."/>
            <person name="Brakhage A.A."/>
            <person name="Braus G.H."/>
            <person name="Fischer R."/>
            <person name="Frisvad J.C."/>
            <person name="Goldman G.H."/>
            <person name="Houbraken J."/>
            <person name="Oakley B."/>
            <person name="Pocsi I."/>
            <person name="Scazzocchio C."/>
            <person name="Seiboth B."/>
            <person name="vanKuyk P.A."/>
            <person name="Wortman J."/>
            <person name="Dyer P.S."/>
            <person name="Grigoriev I.V."/>
        </authorList>
    </citation>
    <scope>NUCLEOTIDE SEQUENCE [LARGE SCALE GENOMIC DNA]</scope>
    <source>
        <strain evidence="3">DTO 134E9</strain>
    </source>
</reference>
<dbReference type="EMBL" id="KV878209">
    <property type="protein sequence ID" value="OJJ41806.1"/>
    <property type="molecule type" value="Genomic_DNA"/>
</dbReference>